<accession>A0A1D7YIG6</accession>
<feature type="compositionally biased region" description="Low complexity" evidence="1">
    <location>
        <begin position="114"/>
        <end position="125"/>
    </location>
</feature>
<gene>
    <name evidence="2" type="ORF">BFF78_33480</name>
</gene>
<proteinExistence type="predicted"/>
<dbReference type="AlphaFoldDB" id="A0A1D7YIG6"/>
<evidence type="ECO:0000313" key="2">
    <source>
        <dbReference type="EMBL" id="AOR35331.1"/>
    </source>
</evidence>
<name>A0A1D7YIG6_9ACTN</name>
<evidence type="ECO:0000313" key="3">
    <source>
        <dbReference type="Proteomes" id="UP000094960"/>
    </source>
</evidence>
<dbReference type="EMBL" id="CP017248">
    <property type="protein sequence ID" value="AOR35331.1"/>
    <property type="molecule type" value="Genomic_DNA"/>
</dbReference>
<dbReference type="KEGG" id="spun:BFF78_33480"/>
<dbReference type="Proteomes" id="UP000094960">
    <property type="component" value="Chromosome"/>
</dbReference>
<evidence type="ECO:0000256" key="1">
    <source>
        <dbReference type="SAM" id="MobiDB-lite"/>
    </source>
</evidence>
<feature type="compositionally biased region" description="Low complexity" evidence="1">
    <location>
        <begin position="89"/>
        <end position="106"/>
    </location>
</feature>
<feature type="compositionally biased region" description="Low complexity" evidence="1">
    <location>
        <begin position="59"/>
        <end position="79"/>
    </location>
</feature>
<sequence length="165" mass="16617">MSGVVSAGLRTTALPAASAGKEPQAAIGIGKFQGAITPTTPRGSWKVTFQPPGTGICLPSRRSAPPAAYSSRSRALPASQRALPTVWPASRTSSRASSSMRASTVSAKRRSSRARSAGARAAHPVWARAARTTAAATSCSLAAGTVATTSSVAGLRTFSSCGSDT</sequence>
<keyword evidence="3" id="KW-1185">Reference proteome</keyword>
<reference evidence="3" key="1">
    <citation type="submission" date="2016-09" db="EMBL/GenBank/DDBJ databases">
        <title>Streptomyces puniciscabiei strain:TW1S1 Genome sequencing and assembly.</title>
        <authorList>
            <person name="Kim M.-K."/>
            <person name="Kim S.B."/>
        </authorList>
    </citation>
    <scope>NUCLEOTIDE SEQUENCE [LARGE SCALE GENOMIC DNA]</scope>
    <source>
        <strain evidence="3">TW1S1</strain>
    </source>
</reference>
<feature type="region of interest" description="Disordered" evidence="1">
    <location>
        <begin position="34"/>
        <end position="125"/>
    </location>
</feature>
<protein>
    <submittedName>
        <fullName evidence="2">Uncharacterized protein</fullName>
    </submittedName>
</protein>
<organism evidence="2 3">
    <name type="scientific">Streptomyces fodineus</name>
    <dbReference type="NCBI Taxonomy" id="1904616"/>
    <lineage>
        <taxon>Bacteria</taxon>
        <taxon>Bacillati</taxon>
        <taxon>Actinomycetota</taxon>
        <taxon>Actinomycetes</taxon>
        <taxon>Kitasatosporales</taxon>
        <taxon>Streptomycetaceae</taxon>
        <taxon>Streptomyces</taxon>
    </lineage>
</organism>